<sequence length="165" mass="18641">MFIAFHVKHQNSSGSLQLCNAFYSVLLSQQEQFMLVSADRLVPTLYWYTVSKFYLCSSSFLLRSPIPPCPSQAWSELEKVEFYGHHNSLHRSHCVWASTCTVALDDKIKLGRQVSSVWCVCEDEWNPQSVADASGVIDEGNDPRAAAVREMKELIYICRDGAEVS</sequence>
<dbReference type="EMBL" id="RWGY01001075">
    <property type="protein sequence ID" value="TVT97094.1"/>
    <property type="molecule type" value="Genomic_DNA"/>
</dbReference>
<evidence type="ECO:0000313" key="1">
    <source>
        <dbReference type="EMBL" id="TVT97094.1"/>
    </source>
</evidence>
<dbReference type="AlphaFoldDB" id="A0A5J9SCT3"/>
<keyword evidence="2" id="KW-1185">Reference proteome</keyword>
<gene>
    <name evidence="1" type="ORF">EJB05_57673</name>
</gene>
<organism evidence="1 2">
    <name type="scientific">Eragrostis curvula</name>
    <name type="common">weeping love grass</name>
    <dbReference type="NCBI Taxonomy" id="38414"/>
    <lineage>
        <taxon>Eukaryota</taxon>
        <taxon>Viridiplantae</taxon>
        <taxon>Streptophyta</taxon>
        <taxon>Embryophyta</taxon>
        <taxon>Tracheophyta</taxon>
        <taxon>Spermatophyta</taxon>
        <taxon>Magnoliopsida</taxon>
        <taxon>Liliopsida</taxon>
        <taxon>Poales</taxon>
        <taxon>Poaceae</taxon>
        <taxon>PACMAD clade</taxon>
        <taxon>Chloridoideae</taxon>
        <taxon>Eragrostideae</taxon>
        <taxon>Eragrostidinae</taxon>
        <taxon>Eragrostis</taxon>
    </lineage>
</organism>
<comment type="caution">
    <text evidence="1">The sequence shown here is derived from an EMBL/GenBank/DDBJ whole genome shotgun (WGS) entry which is preliminary data.</text>
</comment>
<name>A0A5J9SCT3_9POAL</name>
<accession>A0A5J9SCT3</accession>
<proteinExistence type="predicted"/>
<dbReference type="Gramene" id="TVT97094">
    <property type="protein sequence ID" value="TVT97094"/>
    <property type="gene ID" value="EJB05_57673"/>
</dbReference>
<dbReference type="Proteomes" id="UP000324897">
    <property type="component" value="Unassembled WGS sequence"/>
</dbReference>
<reference evidence="1 2" key="1">
    <citation type="journal article" date="2019" name="Sci. Rep.">
        <title>A high-quality genome of Eragrostis curvula grass provides insights into Poaceae evolution and supports new strategies to enhance forage quality.</title>
        <authorList>
            <person name="Carballo J."/>
            <person name="Santos B.A.C.M."/>
            <person name="Zappacosta D."/>
            <person name="Garbus I."/>
            <person name="Selva J.P."/>
            <person name="Gallo C.A."/>
            <person name="Diaz A."/>
            <person name="Albertini E."/>
            <person name="Caccamo M."/>
            <person name="Echenique V."/>
        </authorList>
    </citation>
    <scope>NUCLEOTIDE SEQUENCE [LARGE SCALE GENOMIC DNA]</scope>
    <source>
        <strain evidence="2">cv. Victoria</strain>
        <tissue evidence="1">Leaf</tissue>
    </source>
</reference>
<protein>
    <submittedName>
        <fullName evidence="1">Uncharacterized protein</fullName>
    </submittedName>
</protein>
<evidence type="ECO:0000313" key="2">
    <source>
        <dbReference type="Proteomes" id="UP000324897"/>
    </source>
</evidence>